<dbReference type="Proteomes" id="UP001165960">
    <property type="component" value="Unassembled WGS sequence"/>
</dbReference>
<accession>A0ACC2SVY8</accession>
<comment type="caution">
    <text evidence="1">The sequence shown here is derived from an EMBL/GenBank/DDBJ whole genome shotgun (WGS) entry which is preliminary data.</text>
</comment>
<dbReference type="EMBL" id="QTSX02004290">
    <property type="protein sequence ID" value="KAJ9066449.1"/>
    <property type="molecule type" value="Genomic_DNA"/>
</dbReference>
<gene>
    <name evidence="1" type="ORF">DSO57_1009435</name>
</gene>
<keyword evidence="2" id="KW-1185">Reference proteome</keyword>
<evidence type="ECO:0000313" key="2">
    <source>
        <dbReference type="Proteomes" id="UP001165960"/>
    </source>
</evidence>
<protein>
    <submittedName>
        <fullName evidence="1">Uncharacterized protein</fullName>
    </submittedName>
</protein>
<proteinExistence type="predicted"/>
<evidence type="ECO:0000313" key="1">
    <source>
        <dbReference type="EMBL" id="KAJ9066449.1"/>
    </source>
</evidence>
<reference evidence="1" key="1">
    <citation type="submission" date="2022-04" db="EMBL/GenBank/DDBJ databases">
        <title>Genome of the entomopathogenic fungus Entomophthora muscae.</title>
        <authorList>
            <person name="Elya C."/>
            <person name="Lovett B.R."/>
            <person name="Lee E."/>
            <person name="Macias A.M."/>
            <person name="Hajek A.E."/>
            <person name="De Bivort B.L."/>
            <person name="Kasson M.T."/>
            <person name="De Fine Licht H.H."/>
            <person name="Stajich J.E."/>
        </authorList>
    </citation>
    <scope>NUCLEOTIDE SEQUENCE</scope>
    <source>
        <strain evidence="1">Berkeley</strain>
    </source>
</reference>
<sequence>MGYLGRFCEWINILLFFKPLNRSRMKLSRFSTPSFGNPTAIDASMLRNLRCFYSEKRAALTKPGSAISCRLVLDDIEASKPNSIFHLADPVPCWNPQSVKRPYSLLRNTFEETTTRQEKQALAITTLTNIIERCNLIFEDRAQGLPFVAMKHLMEELKTTLESLFQPGSQGEGLQRIIESGVYSSDFFRDPRCCNYFVRSLVRCCHTHHAFKHWAEFGDPFQTFLLQVLNEVSRVEAKIFCSGLIDQIDPPLKETAYNAILECFGAHSVPPATLSLGTTLLQEMHELGFLPTCQAYRNVVEFNLIRFYRTRLVWFLENIKSIYTLHKGNMVQFDFPTYHRILDAYAISSQKQSQDDIAFLEVVKGMIDNGASPSSANCKAAIDACERLLCLKDNAQGFATKDVSARIHNILISSNGINGIPSGSVFCVMLNCYVNLVLGSEEMHLDFMYRVFQSLGESDFELEKTHFEAILVFYGSIKCFSYMEKVLQSMGEQGILIDAQTHYLALDCYILNDRMTEALSHYERLTGQQAFSNPMLNQEIFSLLMIPAAANENLPLVVEFWNACWTVGNVTSFRCYLNALNAFDILIWTIRFKPKPIKDDLYASAYALLQAIIDAIDSNHIAGATTHVYDRLIKNHANLYILSTVVDFEGLQRTYSKYLFSHKRSSASYYSIFKAFWLYLDRDPNSRELILTETRQLAIVITKLKVQLSCNTHEAIFKLLVKLGDDQLFASFGKTFQSKKDQPNQS</sequence>
<name>A0ACC2SVY8_9FUNG</name>
<organism evidence="1 2">
    <name type="scientific">Entomophthora muscae</name>
    <dbReference type="NCBI Taxonomy" id="34485"/>
    <lineage>
        <taxon>Eukaryota</taxon>
        <taxon>Fungi</taxon>
        <taxon>Fungi incertae sedis</taxon>
        <taxon>Zoopagomycota</taxon>
        <taxon>Entomophthoromycotina</taxon>
        <taxon>Entomophthoromycetes</taxon>
        <taxon>Entomophthorales</taxon>
        <taxon>Entomophthoraceae</taxon>
        <taxon>Entomophthora</taxon>
    </lineage>
</organism>